<keyword evidence="8" id="KW-1185">Reference proteome</keyword>
<gene>
    <name evidence="7" type="ORF">SAMN05216245_102257</name>
</gene>
<sequence>MSGTVYGYIRVSSKDQHTDRQRTALLEYGVLSHCLFTDRQSGKDFDRPQYKKLLRSLKPEDCIVITSLDRLGRNYVEILEQWNLITHTKKADITVLDMPLLNTRESRDNLTGRFIADMVLQILSYVAETERQNIRKRQAEGIAAAKARGVKLGRPRKTLPEHFEEMAQLIRERKLSYREAAAKLNVSPSWLYGVVKVKRI</sequence>
<evidence type="ECO:0000256" key="5">
    <source>
        <dbReference type="PROSITE-ProRule" id="PRU10137"/>
    </source>
</evidence>
<dbReference type="OrthoDB" id="9797501at2"/>
<dbReference type="AlphaFoldDB" id="A0A1I1YLX5"/>
<dbReference type="GO" id="GO:0000150">
    <property type="term" value="F:DNA strand exchange activity"/>
    <property type="evidence" value="ECO:0007669"/>
    <property type="project" value="InterPro"/>
</dbReference>
<dbReference type="RefSeq" id="WP_093912830.1">
    <property type="nucleotide sequence ID" value="NZ_FONL01000002.1"/>
</dbReference>
<dbReference type="InterPro" id="IPR036162">
    <property type="entry name" value="Resolvase-like_N_sf"/>
</dbReference>
<dbReference type="Pfam" id="PF00239">
    <property type="entry name" value="Resolvase"/>
    <property type="match status" value="1"/>
</dbReference>
<feature type="active site" description="O-(5'-phospho-DNA)-serine intermediate" evidence="4 5">
    <location>
        <position position="12"/>
    </location>
</feature>
<dbReference type="SUPFAM" id="SSF53041">
    <property type="entry name" value="Resolvase-like"/>
    <property type="match status" value="1"/>
</dbReference>
<dbReference type="PANTHER" id="PTHR30461">
    <property type="entry name" value="DNA-INVERTASE FROM LAMBDOID PROPHAGE"/>
    <property type="match status" value="1"/>
</dbReference>
<dbReference type="PROSITE" id="PS00397">
    <property type="entry name" value="RECOMBINASES_1"/>
    <property type="match status" value="1"/>
</dbReference>
<name>A0A1I1YLX5_9FIRM</name>
<dbReference type="PANTHER" id="PTHR30461:SF19">
    <property type="entry name" value="SITE-SPECIFIC RECOMBINASE RESOLVASE FAMILY"/>
    <property type="match status" value="1"/>
</dbReference>
<dbReference type="Gene3D" id="3.40.50.1390">
    <property type="entry name" value="Resolvase, N-terminal catalytic domain"/>
    <property type="match status" value="1"/>
</dbReference>
<dbReference type="Proteomes" id="UP000198896">
    <property type="component" value="Unassembled WGS sequence"/>
</dbReference>
<evidence type="ECO:0000256" key="3">
    <source>
        <dbReference type="ARBA" id="ARBA00023172"/>
    </source>
</evidence>
<dbReference type="SMART" id="SM00857">
    <property type="entry name" value="Resolvase"/>
    <property type="match status" value="1"/>
</dbReference>
<dbReference type="GO" id="GO:0003677">
    <property type="term" value="F:DNA binding"/>
    <property type="evidence" value="ECO:0007669"/>
    <property type="project" value="UniProtKB-KW"/>
</dbReference>
<accession>A0A1I1YLX5</accession>
<protein>
    <submittedName>
        <fullName evidence="7">Site-specific DNA recombinase</fullName>
    </submittedName>
</protein>
<dbReference type="InterPro" id="IPR050639">
    <property type="entry name" value="SSR_resolvase"/>
</dbReference>
<dbReference type="InterPro" id="IPR006119">
    <property type="entry name" value="Resolv_N"/>
</dbReference>
<dbReference type="PROSITE" id="PS51736">
    <property type="entry name" value="RECOMBINASES_3"/>
    <property type="match status" value="1"/>
</dbReference>
<reference evidence="7 8" key="1">
    <citation type="submission" date="2016-10" db="EMBL/GenBank/DDBJ databases">
        <authorList>
            <person name="de Groot N.N."/>
        </authorList>
    </citation>
    <scope>NUCLEOTIDE SEQUENCE [LARGE SCALE GENOMIC DNA]</scope>
    <source>
        <strain evidence="7 8">DSM 9236</strain>
    </source>
</reference>
<organism evidence="7 8">
    <name type="scientific">Succiniclasticum ruminis DSM 9236</name>
    <dbReference type="NCBI Taxonomy" id="1123323"/>
    <lineage>
        <taxon>Bacteria</taxon>
        <taxon>Bacillati</taxon>
        <taxon>Bacillota</taxon>
        <taxon>Negativicutes</taxon>
        <taxon>Acidaminococcales</taxon>
        <taxon>Acidaminococcaceae</taxon>
        <taxon>Succiniclasticum</taxon>
    </lineage>
</organism>
<keyword evidence="3" id="KW-0233">DNA recombination</keyword>
<dbReference type="InterPro" id="IPR006118">
    <property type="entry name" value="Recombinase_CS"/>
</dbReference>
<evidence type="ECO:0000256" key="2">
    <source>
        <dbReference type="ARBA" id="ARBA00023125"/>
    </source>
</evidence>
<evidence type="ECO:0000313" key="8">
    <source>
        <dbReference type="Proteomes" id="UP000198896"/>
    </source>
</evidence>
<dbReference type="CDD" id="cd03768">
    <property type="entry name" value="SR_ResInv"/>
    <property type="match status" value="1"/>
</dbReference>
<evidence type="ECO:0000259" key="6">
    <source>
        <dbReference type="PROSITE" id="PS51736"/>
    </source>
</evidence>
<keyword evidence="2" id="KW-0238">DNA-binding</keyword>
<evidence type="ECO:0000256" key="4">
    <source>
        <dbReference type="PIRSR" id="PIRSR606118-50"/>
    </source>
</evidence>
<dbReference type="GO" id="GO:0015074">
    <property type="term" value="P:DNA integration"/>
    <property type="evidence" value="ECO:0007669"/>
    <property type="project" value="UniProtKB-KW"/>
</dbReference>
<feature type="domain" description="Resolvase/invertase-type recombinase catalytic" evidence="6">
    <location>
        <begin position="4"/>
        <end position="149"/>
    </location>
</feature>
<proteinExistence type="predicted"/>
<dbReference type="EMBL" id="FONL01000002">
    <property type="protein sequence ID" value="SFE20399.1"/>
    <property type="molecule type" value="Genomic_DNA"/>
</dbReference>
<evidence type="ECO:0000256" key="1">
    <source>
        <dbReference type="ARBA" id="ARBA00022908"/>
    </source>
</evidence>
<keyword evidence="1" id="KW-0229">DNA integration</keyword>
<evidence type="ECO:0000313" key="7">
    <source>
        <dbReference type="EMBL" id="SFE20399.1"/>
    </source>
</evidence>